<proteinExistence type="predicted"/>
<feature type="compositionally biased region" description="Low complexity" evidence="1">
    <location>
        <begin position="12"/>
        <end position="25"/>
    </location>
</feature>
<evidence type="ECO:0000256" key="1">
    <source>
        <dbReference type="SAM" id="MobiDB-lite"/>
    </source>
</evidence>
<gene>
    <name evidence="2" type="ORF">ABS765_16015</name>
</gene>
<comment type="caution">
    <text evidence="2">The sequence shown here is derived from an EMBL/GenBank/DDBJ whole genome shotgun (WGS) entry which is preliminary data.</text>
</comment>
<keyword evidence="3" id="KW-1185">Reference proteome</keyword>
<protein>
    <submittedName>
        <fullName evidence="2">Uncharacterized protein</fullName>
    </submittedName>
</protein>
<sequence>MLLGLAFGNLNGNMSTNNNTNNIGIQSGGTGVGFDPGTGIGGDDGTGGPGGGGNTSGSTGQTPPPNPRP</sequence>
<dbReference type="Proteomes" id="UP001629058">
    <property type="component" value="Unassembled WGS sequence"/>
</dbReference>
<feature type="compositionally biased region" description="Gly residues" evidence="1">
    <location>
        <begin position="26"/>
        <end position="55"/>
    </location>
</feature>
<accession>A0ABW8Y6C5</accession>
<evidence type="ECO:0000313" key="2">
    <source>
        <dbReference type="EMBL" id="MFL9835523.1"/>
    </source>
</evidence>
<dbReference type="RefSeq" id="WP_408092350.1">
    <property type="nucleotide sequence ID" value="NZ_JBELPY010000014.1"/>
</dbReference>
<feature type="region of interest" description="Disordered" evidence="1">
    <location>
        <begin position="12"/>
        <end position="69"/>
    </location>
</feature>
<organism evidence="2 3">
    <name type="scientific">Chryseobacterium terrae</name>
    <dbReference type="NCBI Taxonomy" id="3163299"/>
    <lineage>
        <taxon>Bacteria</taxon>
        <taxon>Pseudomonadati</taxon>
        <taxon>Bacteroidota</taxon>
        <taxon>Flavobacteriia</taxon>
        <taxon>Flavobacteriales</taxon>
        <taxon>Weeksellaceae</taxon>
        <taxon>Chryseobacterium group</taxon>
        <taxon>Chryseobacterium</taxon>
    </lineage>
</organism>
<reference evidence="2 3" key="1">
    <citation type="submission" date="2024-06" db="EMBL/GenBank/DDBJ databases">
        <authorList>
            <person name="Kaempfer P."/>
            <person name="Viver T."/>
        </authorList>
    </citation>
    <scope>NUCLEOTIDE SEQUENCE [LARGE SCALE GENOMIC DNA]</scope>
    <source>
        <strain evidence="2 3">ST-37</strain>
    </source>
</reference>
<evidence type="ECO:0000313" key="3">
    <source>
        <dbReference type="Proteomes" id="UP001629058"/>
    </source>
</evidence>
<dbReference type="EMBL" id="JBELPY010000014">
    <property type="protein sequence ID" value="MFL9835523.1"/>
    <property type="molecule type" value="Genomic_DNA"/>
</dbReference>
<name>A0ABW8Y6C5_9FLAO</name>